<evidence type="ECO:0000256" key="1">
    <source>
        <dbReference type="SAM" id="Phobius"/>
    </source>
</evidence>
<name>A0A1I1AQ74_9CELL</name>
<keyword evidence="1" id="KW-0472">Membrane</keyword>
<accession>A0A1I1AQ74</accession>
<evidence type="ECO:0000313" key="3">
    <source>
        <dbReference type="Proteomes" id="UP000199012"/>
    </source>
</evidence>
<gene>
    <name evidence="2" type="ORF">SAMN05421867_12135</name>
</gene>
<feature type="transmembrane region" description="Helical" evidence="1">
    <location>
        <begin position="56"/>
        <end position="76"/>
    </location>
</feature>
<dbReference type="Proteomes" id="UP000199012">
    <property type="component" value="Unassembled WGS sequence"/>
</dbReference>
<organism evidence="2 3">
    <name type="scientific">Cellulomonas marina</name>
    <dbReference type="NCBI Taxonomy" id="988821"/>
    <lineage>
        <taxon>Bacteria</taxon>
        <taxon>Bacillati</taxon>
        <taxon>Actinomycetota</taxon>
        <taxon>Actinomycetes</taxon>
        <taxon>Micrococcales</taxon>
        <taxon>Cellulomonadaceae</taxon>
        <taxon>Cellulomonas</taxon>
    </lineage>
</organism>
<dbReference type="STRING" id="988821.SAMN05421867_12135"/>
<protein>
    <submittedName>
        <fullName evidence="2">Uncharacterized protein</fullName>
    </submittedName>
</protein>
<evidence type="ECO:0000313" key="2">
    <source>
        <dbReference type="EMBL" id="SFB40199.1"/>
    </source>
</evidence>
<proteinExistence type="predicted"/>
<feature type="transmembrane region" description="Helical" evidence="1">
    <location>
        <begin position="29"/>
        <end position="47"/>
    </location>
</feature>
<sequence>MSTNLLASGAVNAGLIDNITGLAGESQTAVNAVVSVALLAFVALVTFKNGFSLARLLMSALVAGFCAWLVLGQGIFTVQNQVGEDVGASGPVVVVVGDRHLV</sequence>
<keyword evidence="1" id="KW-1133">Transmembrane helix</keyword>
<dbReference type="EMBL" id="FOKA01000021">
    <property type="protein sequence ID" value="SFB40199.1"/>
    <property type="molecule type" value="Genomic_DNA"/>
</dbReference>
<dbReference type="RefSeq" id="WP_090034906.1">
    <property type="nucleotide sequence ID" value="NZ_BONM01000014.1"/>
</dbReference>
<keyword evidence="3" id="KW-1185">Reference proteome</keyword>
<keyword evidence="1" id="KW-0812">Transmembrane</keyword>
<dbReference type="AlphaFoldDB" id="A0A1I1AQ74"/>
<reference evidence="2 3" key="1">
    <citation type="submission" date="2016-10" db="EMBL/GenBank/DDBJ databases">
        <authorList>
            <person name="de Groot N.N."/>
        </authorList>
    </citation>
    <scope>NUCLEOTIDE SEQUENCE [LARGE SCALE GENOMIC DNA]</scope>
    <source>
        <strain evidence="2 3">CGMCC 4.6945</strain>
    </source>
</reference>